<feature type="region of interest" description="Disordered" evidence="2">
    <location>
        <begin position="20"/>
        <end position="45"/>
    </location>
</feature>
<keyword evidence="4" id="KW-1185">Reference proteome</keyword>
<evidence type="ECO:0000256" key="2">
    <source>
        <dbReference type="SAM" id="MobiDB-lite"/>
    </source>
</evidence>
<keyword evidence="1" id="KW-0677">Repeat</keyword>
<dbReference type="EMBL" id="KI966411">
    <property type="protein sequence ID" value="EWC47283.1"/>
    <property type="molecule type" value="Genomic_DNA"/>
</dbReference>
<dbReference type="InterPro" id="IPR032675">
    <property type="entry name" value="LRR_dom_sf"/>
</dbReference>
<dbReference type="SUPFAM" id="SSF52047">
    <property type="entry name" value="RNI-like"/>
    <property type="match status" value="1"/>
</dbReference>
<dbReference type="PANTHER" id="PTHR24111:SF0">
    <property type="entry name" value="LEUCINE-RICH REPEAT-CONTAINING PROTEIN"/>
    <property type="match status" value="1"/>
</dbReference>
<dbReference type="HOGENOM" id="CLU_027887_0_0_1"/>
<evidence type="ECO:0000313" key="3">
    <source>
        <dbReference type="EMBL" id="EWC47283.1"/>
    </source>
</evidence>
<dbReference type="Gene3D" id="3.80.10.10">
    <property type="entry name" value="Ribonuclease Inhibitor"/>
    <property type="match status" value="3"/>
</dbReference>
<dbReference type="PANTHER" id="PTHR24111">
    <property type="entry name" value="LEUCINE-RICH REPEAT-CONTAINING PROTEIN 34"/>
    <property type="match status" value="1"/>
</dbReference>
<evidence type="ECO:0000256" key="1">
    <source>
        <dbReference type="ARBA" id="ARBA00022737"/>
    </source>
</evidence>
<dbReference type="SMART" id="SM00368">
    <property type="entry name" value="LRR_RI"/>
    <property type="match status" value="4"/>
</dbReference>
<dbReference type="AlphaFoldDB" id="W7I530"/>
<name>W7I530_9PEZI</name>
<dbReference type="OrthoDB" id="333024at2759"/>
<organism evidence="3 4">
    <name type="scientific">Drechslerella stenobrocha 248</name>
    <dbReference type="NCBI Taxonomy" id="1043628"/>
    <lineage>
        <taxon>Eukaryota</taxon>
        <taxon>Fungi</taxon>
        <taxon>Dikarya</taxon>
        <taxon>Ascomycota</taxon>
        <taxon>Pezizomycotina</taxon>
        <taxon>Orbiliomycetes</taxon>
        <taxon>Orbiliales</taxon>
        <taxon>Orbiliaceae</taxon>
        <taxon>Drechslerella</taxon>
    </lineage>
</organism>
<proteinExistence type="predicted"/>
<sequence length="551" mass="60733">MASAVELDLTGMDAARVFPVGPSCSARKRPTSPTDETGDKDAASTWPQKIRAELEPFFDHLSKDLSAAEFDAHFDASHQIKNLDPDPSKPFEPGHETGYKTEFLEFPRGVVYSDHRMDLCKMVVGPTSIGPLMNSLESNTFIQHFLLGNNIIGPTGAAAIVDFLAKRPAAMRTWYLAGNCIDPASFDDLVDAMVRSPVIENLWLKRNPLGPASDKSLFKLLSQLPRLRTLDLDQTDLDDACLARLFSKLCDHFSDFLPIAPPSPLHSLYLNGVGLLPGPTSLEDPSQKSAMSHIAVFLSQQTCQLTSLYIANNLLGDAGCTTLATGLQKNNSLERLSLQSVGASSTGLSAIFTALSSHPRIKMFDAGQSYATIDLGMQFNMLDDAAVPAALALISSESLKYLDLGYTSMTQTGLNKLFEAVANNQTLLFFNARSIIERARDPPRVNQMAHRLRAAVRRRMVDNVAAEFDGMTYETWFNNERRWLVNDREDVRAIDSVYRNRDAGMARRGQMVLKKWWTEENKDILQQASGRSCALVRPAGRQGQPEAEASA</sequence>
<gene>
    <name evidence="3" type="ORF">DRE_03402</name>
</gene>
<dbReference type="Proteomes" id="UP000024837">
    <property type="component" value="Unassembled WGS sequence"/>
</dbReference>
<dbReference type="InterPro" id="IPR052201">
    <property type="entry name" value="LRR-containing_regulator"/>
</dbReference>
<reference evidence="3 4" key="1">
    <citation type="submission" date="2013-05" db="EMBL/GenBank/DDBJ databases">
        <title>Drechslerella stenobrocha genome reveals carnivorous origination and mechanical trapping mechanism of predatory fungi.</title>
        <authorList>
            <person name="Liu X."/>
            <person name="Zhang W."/>
            <person name="Liu K."/>
        </authorList>
    </citation>
    <scope>NUCLEOTIDE SEQUENCE [LARGE SCALE GENOMIC DNA]</scope>
    <source>
        <strain evidence="3 4">248</strain>
    </source>
</reference>
<accession>W7I530</accession>
<protein>
    <recommendedName>
        <fullName evidence="5">RNI-like protein</fullName>
    </recommendedName>
</protein>
<evidence type="ECO:0008006" key="5">
    <source>
        <dbReference type="Google" id="ProtNLM"/>
    </source>
</evidence>
<evidence type="ECO:0000313" key="4">
    <source>
        <dbReference type="Proteomes" id="UP000024837"/>
    </source>
</evidence>